<dbReference type="Proteomes" id="UP000249682">
    <property type="component" value="Chromosome"/>
</dbReference>
<organism evidence="1 2">
    <name type="scientific">Mycobacterium leprae</name>
    <dbReference type="NCBI Taxonomy" id="1769"/>
    <lineage>
        <taxon>Bacteria</taxon>
        <taxon>Bacillati</taxon>
        <taxon>Actinomycetota</taxon>
        <taxon>Actinomycetes</taxon>
        <taxon>Mycobacteriales</taxon>
        <taxon>Mycobacteriaceae</taxon>
        <taxon>Mycobacterium</taxon>
    </lineage>
</organism>
<evidence type="ECO:0000313" key="1">
    <source>
        <dbReference type="EMBL" id="AWV47946.1"/>
    </source>
</evidence>
<reference evidence="1 2" key="1">
    <citation type="submission" date="2018-05" db="EMBL/GenBank/DDBJ databases">
        <title>Evolution of small genomes with special reference to Mycobacterium leprae.</title>
        <authorList>
            <person name="Mohanty P.S."/>
            <person name="Bansal A.K."/>
            <person name="Gupta U.D."/>
            <person name="Naaz F."/>
            <person name="Dwivedi V.D."/>
            <person name="Singh H."/>
            <person name="Gupta G."/>
            <person name="Sharma S."/>
            <person name="Arora M."/>
        </authorList>
    </citation>
    <scope>NUCLEOTIDE SEQUENCE [LARGE SCALE GENOMIC DNA]</scope>
    <source>
        <strain evidence="1 2">MRHRU-235-G</strain>
    </source>
</reference>
<gene>
    <name evidence="1" type="ORF">DIJ64_07325</name>
</gene>
<dbReference type="EMBL" id="CP029543">
    <property type="protein sequence ID" value="AWV47946.1"/>
    <property type="molecule type" value="Genomic_DNA"/>
</dbReference>
<proteinExistence type="predicted"/>
<sequence length="62" mass="6684">MRYVLDVCAELVTALLGDCPAFTILAPSCESIGVVGYITWRATFLLPADAAIELFADRAHLV</sequence>
<evidence type="ECO:0000313" key="2">
    <source>
        <dbReference type="Proteomes" id="UP000249682"/>
    </source>
</evidence>
<dbReference type="AlphaFoldDB" id="A0AAD0P849"/>
<protein>
    <submittedName>
        <fullName evidence="1">Uncharacterized protein</fullName>
    </submittedName>
</protein>
<accession>A0AAD0P849</accession>
<name>A0AAD0P849_MYCLR</name>